<dbReference type="InterPro" id="IPR025286">
    <property type="entry name" value="MOFRL_assoc_dom"/>
</dbReference>
<dbReference type="InterPro" id="IPR007835">
    <property type="entry name" value="MOFRL"/>
</dbReference>
<feature type="domain" description="MOFRL" evidence="1">
    <location>
        <begin position="361"/>
        <end position="470"/>
    </location>
</feature>
<dbReference type="PANTHER" id="PTHR12227:SF0">
    <property type="entry name" value="GLYCERATE KINASE"/>
    <property type="match status" value="1"/>
</dbReference>
<dbReference type="Gene3D" id="3.40.50.10180">
    <property type="entry name" value="Glycerate kinase, MOFRL-like N-terminal domain"/>
    <property type="match status" value="1"/>
</dbReference>
<reference evidence="3 4" key="1">
    <citation type="submission" date="2019-03" db="EMBL/GenBank/DDBJ databases">
        <title>Metabolic potential of uncultured bacteria and archaea associated with petroleum seepage in deep-sea sediments.</title>
        <authorList>
            <person name="Dong X."/>
            <person name="Hubert C."/>
        </authorList>
    </citation>
    <scope>NUCLEOTIDE SEQUENCE [LARGE SCALE GENOMIC DNA]</scope>
    <source>
        <strain evidence="3">E29_bin36</strain>
    </source>
</reference>
<dbReference type="InterPro" id="IPR037035">
    <property type="entry name" value="GK-like_C_sf"/>
</dbReference>
<dbReference type="GO" id="GO:0008887">
    <property type="term" value="F:glycerate kinase activity"/>
    <property type="evidence" value="ECO:0007669"/>
    <property type="project" value="InterPro"/>
</dbReference>
<name>A0A523XTF0_UNCT6</name>
<dbReference type="EMBL" id="SOIP01000114">
    <property type="protein sequence ID" value="TET82586.1"/>
    <property type="molecule type" value="Genomic_DNA"/>
</dbReference>
<dbReference type="InterPro" id="IPR039760">
    <property type="entry name" value="MOFRL_protein"/>
</dbReference>
<proteinExistence type="predicted"/>
<feature type="domain" description="MOFRL-associated" evidence="2">
    <location>
        <begin position="23"/>
        <end position="225"/>
    </location>
</feature>
<comment type="caution">
    <text evidence="3">The sequence shown here is derived from an EMBL/GenBank/DDBJ whole genome shotgun (WGS) entry which is preliminary data.</text>
</comment>
<evidence type="ECO:0000313" key="3">
    <source>
        <dbReference type="EMBL" id="TET82586.1"/>
    </source>
</evidence>
<organism evidence="3 4">
    <name type="scientific">candidate division TA06 bacterium</name>
    <dbReference type="NCBI Taxonomy" id="2250710"/>
    <lineage>
        <taxon>Bacteria</taxon>
        <taxon>Bacteria division TA06</taxon>
    </lineage>
</organism>
<dbReference type="PANTHER" id="PTHR12227">
    <property type="entry name" value="GLYCERATE KINASE"/>
    <property type="match status" value="1"/>
</dbReference>
<dbReference type="AlphaFoldDB" id="A0A523XTF0"/>
<dbReference type="Proteomes" id="UP000315534">
    <property type="component" value="Unassembled WGS sequence"/>
</dbReference>
<gene>
    <name evidence="3" type="ORF">E3J38_01910</name>
</gene>
<evidence type="ECO:0000313" key="4">
    <source>
        <dbReference type="Proteomes" id="UP000315534"/>
    </source>
</evidence>
<accession>A0A523XTF0</accession>
<evidence type="ECO:0000259" key="2">
    <source>
        <dbReference type="Pfam" id="PF13660"/>
    </source>
</evidence>
<sequence length="489" mass="53210">MEPRIKNTESLVSHGNVRGRKAMLEILETGLQAADPYNNTRKLIRLEGDRLSVGGKEFEPEGDPHRGDAVYDLSQIEHIYVFGAGKGTQRVAKAIEDTLGERITGGHIIDKKGHPIILERIEVSLGGHPVPDEDCVKGCERIIEMTESLTKNDLVFTCVSNGVSSALTMPVPGISLEDVKKTTYILQIEHGTPTTDLNTIRNHLDMMKGGRISRYIYPAQAIHIIAREPGTYDELMYQNLWLHTLPDCTTFQLAVENLKKWDAWEEVPSSVREFLASADPKFETVKAEEFEKMPSRIFGVMPGYGQTAKLPSAMKKAKELGFKPVILTDSLWGAEAHHAGTYLAAICRTIERSGQPFRPPCALFTSGEVVVTVGNEQGIGGRNQEYALSAALGIAGSKNIVIASVDTDGTDGPGTQFFTGPDGMPHCLAGGIVDGETVAEAREAGINIDEEMKKHNTSPVLGKLENGIVATPNISLIDFTVALVTGHNR</sequence>
<evidence type="ECO:0000259" key="1">
    <source>
        <dbReference type="Pfam" id="PF05161"/>
    </source>
</evidence>
<dbReference type="GO" id="GO:0005737">
    <property type="term" value="C:cytoplasm"/>
    <property type="evidence" value="ECO:0007669"/>
    <property type="project" value="TreeGrafter"/>
</dbReference>
<dbReference type="Pfam" id="PF13660">
    <property type="entry name" value="DUF4147"/>
    <property type="match status" value="1"/>
</dbReference>
<dbReference type="SUPFAM" id="SSF82544">
    <property type="entry name" value="GckA/TtuD-like"/>
    <property type="match status" value="1"/>
</dbReference>
<dbReference type="InterPro" id="IPR038614">
    <property type="entry name" value="GK_N_sf"/>
</dbReference>
<protein>
    <submittedName>
        <fullName evidence="3">DUF4147 domain-containing protein</fullName>
    </submittedName>
</protein>
<dbReference type="Gene3D" id="3.40.1480.10">
    <property type="entry name" value="MOFRL domain"/>
    <property type="match status" value="1"/>
</dbReference>
<dbReference type="Pfam" id="PF05161">
    <property type="entry name" value="MOFRL"/>
    <property type="match status" value="1"/>
</dbReference>